<feature type="domain" description="HAMP" evidence="6">
    <location>
        <begin position="181"/>
        <end position="233"/>
    </location>
</feature>
<dbReference type="InterPro" id="IPR004089">
    <property type="entry name" value="MCPsignal_dom"/>
</dbReference>
<evidence type="ECO:0000313" key="7">
    <source>
        <dbReference type="EMBL" id="USQ94503.1"/>
    </source>
</evidence>
<evidence type="ECO:0000256" key="3">
    <source>
        <dbReference type="PROSITE-ProRule" id="PRU00284"/>
    </source>
</evidence>
<dbReference type="InterPro" id="IPR044398">
    <property type="entry name" value="Globin-sensor_dom"/>
</dbReference>
<dbReference type="PROSITE" id="PS50885">
    <property type="entry name" value="HAMP"/>
    <property type="match status" value="1"/>
</dbReference>
<evidence type="ECO:0000256" key="2">
    <source>
        <dbReference type="ARBA" id="ARBA00029447"/>
    </source>
</evidence>
<dbReference type="PANTHER" id="PTHR43531:SF11">
    <property type="entry name" value="METHYL-ACCEPTING CHEMOTAXIS PROTEIN 3"/>
    <property type="match status" value="1"/>
</dbReference>
<dbReference type="SUPFAM" id="SSF58104">
    <property type="entry name" value="Methyl-accepting chemotaxis protein (MCP) signaling domain"/>
    <property type="match status" value="1"/>
</dbReference>
<comment type="similarity">
    <text evidence="2">Belongs to the methyl-accepting chemotaxis (MCP) protein family.</text>
</comment>
<keyword evidence="4" id="KW-0175">Coiled coil</keyword>
<evidence type="ECO:0000259" key="6">
    <source>
        <dbReference type="PROSITE" id="PS50885"/>
    </source>
</evidence>
<evidence type="ECO:0000256" key="4">
    <source>
        <dbReference type="SAM" id="Coils"/>
    </source>
</evidence>
<evidence type="ECO:0000259" key="5">
    <source>
        <dbReference type="PROSITE" id="PS50111"/>
    </source>
</evidence>
<dbReference type="Pfam" id="PF11563">
    <property type="entry name" value="Protoglobin"/>
    <property type="match status" value="1"/>
</dbReference>
<dbReference type="InterPro" id="IPR004090">
    <property type="entry name" value="Chemotax_Me-accpt_rcpt"/>
</dbReference>
<accession>A0ABY4ZP47</accession>
<evidence type="ECO:0000313" key="8">
    <source>
        <dbReference type="Proteomes" id="UP001057520"/>
    </source>
</evidence>
<dbReference type="InterPro" id="IPR003660">
    <property type="entry name" value="HAMP_dom"/>
</dbReference>
<feature type="coiled-coil region" evidence="4">
    <location>
        <begin position="158"/>
        <end position="189"/>
    </location>
</feature>
<dbReference type="SMART" id="SM00283">
    <property type="entry name" value="MA"/>
    <property type="match status" value="1"/>
</dbReference>
<dbReference type="CDD" id="cd11386">
    <property type="entry name" value="MCP_signal"/>
    <property type="match status" value="1"/>
</dbReference>
<keyword evidence="8" id="KW-1185">Reference proteome</keyword>
<dbReference type="Proteomes" id="UP001057520">
    <property type="component" value="Chromosome"/>
</dbReference>
<gene>
    <name evidence="7" type="ORF">MZV50_18175</name>
</gene>
<dbReference type="EMBL" id="CP096040">
    <property type="protein sequence ID" value="USQ94503.1"/>
    <property type="molecule type" value="Genomic_DNA"/>
</dbReference>
<name>A0ABY4ZP47_9CAUL</name>
<feature type="domain" description="Methyl-accepting transducer" evidence="5">
    <location>
        <begin position="238"/>
        <end position="467"/>
    </location>
</feature>
<dbReference type="InterPro" id="IPR012292">
    <property type="entry name" value="Globin/Proto"/>
</dbReference>
<dbReference type="SMART" id="SM00304">
    <property type="entry name" value="HAMP"/>
    <property type="match status" value="1"/>
</dbReference>
<dbReference type="PRINTS" id="PR00260">
    <property type="entry name" value="CHEMTRNSDUCR"/>
</dbReference>
<dbReference type="CDD" id="cd01068">
    <property type="entry name" value="globin_sensor"/>
    <property type="match status" value="1"/>
</dbReference>
<dbReference type="Gene3D" id="1.10.287.950">
    <property type="entry name" value="Methyl-accepting chemotaxis protein"/>
    <property type="match status" value="1"/>
</dbReference>
<dbReference type="InterPro" id="IPR009050">
    <property type="entry name" value="Globin-like_sf"/>
</dbReference>
<keyword evidence="1" id="KW-0145">Chemotaxis</keyword>
<dbReference type="SUPFAM" id="SSF46458">
    <property type="entry name" value="Globin-like"/>
    <property type="match status" value="1"/>
</dbReference>
<sequence>MTAHAKLDQRMAFMRFDERSRSALRAIRPVIDAEISTALGRFYSQVRVFPETRGKFRDEAHMAGAERAQAAHWRRIAQADYGETYVRDVERIGRAHVEADLAPQWYIGGYALVAEELIRAVIAKRAKGLFNGAKSDAELADGLSALTKAVFLDMELAISTYLNLLEEEREALEAEREAAERRQAEAVKAIGSALSRLAAGDLSARVEGDLAPEFNGLRADFEQAAGALADAMRAVEHSAGDIRTSADEIARSAVDLSERTEQQAATLEETAAAVEELTSAVGRTAKSAREVSSRVGEASAEAERSGQIVTRAAEAMTKIEAQSQQVNQILGMIDEIAFQTNLLALNAGVEAARAGDAGKGFAVVAQEVRALAQRSADAAKEIKSLITESSRQVGEGVELVGQTGEALRGIVTKVGGIDELVNAIAASASEQATALNQVNSAVNQLDQVTQRNAAMVSQSTEATHALRIEAADLSNRVGAFRLGGRPQVVSTYQSTYQERPVENPVHAARARVAAFARPGR</sequence>
<reference evidence="7 8" key="1">
    <citation type="submission" date="2022-04" db="EMBL/GenBank/DDBJ databases">
        <title>Genome sequence of soybean root-associated Caulobacter segnis RL271.</title>
        <authorList>
            <person name="Longley R."/>
            <person name="Bonito G."/>
            <person name="Trigodet F."/>
            <person name="Crosson S."/>
            <person name="Fiebig A."/>
        </authorList>
    </citation>
    <scope>NUCLEOTIDE SEQUENCE [LARGE SCALE GENOMIC DNA]</scope>
    <source>
        <strain evidence="7 8">RL271</strain>
    </source>
</reference>
<dbReference type="PANTHER" id="PTHR43531">
    <property type="entry name" value="PROTEIN ICFG"/>
    <property type="match status" value="1"/>
</dbReference>
<dbReference type="InterPro" id="IPR051310">
    <property type="entry name" value="MCP_chemotaxis"/>
</dbReference>
<dbReference type="PROSITE" id="PS50111">
    <property type="entry name" value="CHEMOTAXIS_TRANSDUC_2"/>
    <property type="match status" value="1"/>
</dbReference>
<dbReference type="InterPro" id="IPR039379">
    <property type="entry name" value="Protoglobin_sensor_dom"/>
</dbReference>
<proteinExistence type="inferred from homology"/>
<evidence type="ECO:0000256" key="1">
    <source>
        <dbReference type="ARBA" id="ARBA00022500"/>
    </source>
</evidence>
<dbReference type="Gene3D" id="1.10.490.10">
    <property type="entry name" value="Globins"/>
    <property type="match status" value="1"/>
</dbReference>
<protein>
    <submittedName>
        <fullName evidence="7">Methyl-accepting chemotaxis protein</fullName>
    </submittedName>
</protein>
<keyword evidence="3" id="KW-0807">Transducer</keyword>
<organism evidence="7 8">
    <name type="scientific">Caulobacter segnis</name>
    <dbReference type="NCBI Taxonomy" id="88688"/>
    <lineage>
        <taxon>Bacteria</taxon>
        <taxon>Pseudomonadati</taxon>
        <taxon>Pseudomonadota</taxon>
        <taxon>Alphaproteobacteria</taxon>
        <taxon>Caulobacterales</taxon>
        <taxon>Caulobacteraceae</taxon>
        <taxon>Caulobacter</taxon>
    </lineage>
</organism>
<dbReference type="Pfam" id="PF00015">
    <property type="entry name" value="MCPsignal"/>
    <property type="match status" value="1"/>
</dbReference>